<reference evidence="2 3" key="1">
    <citation type="submission" date="2017-04" db="EMBL/GenBank/DDBJ databases">
        <authorList>
            <person name="Afonso C.L."/>
            <person name="Miller P.J."/>
            <person name="Scott M.A."/>
            <person name="Spackman E."/>
            <person name="Goraichik I."/>
            <person name="Dimitrov K.M."/>
            <person name="Suarez D.L."/>
            <person name="Swayne D.E."/>
        </authorList>
    </citation>
    <scope>NUCLEOTIDE SEQUENCE [LARGE SCALE GENOMIC DNA]</scope>
    <source>
        <strain evidence="2 3">B5P</strain>
    </source>
</reference>
<feature type="transmembrane region" description="Helical" evidence="1">
    <location>
        <begin position="7"/>
        <end position="27"/>
    </location>
</feature>
<protein>
    <submittedName>
        <fullName evidence="2">Uncharacterized protein</fullName>
    </submittedName>
</protein>
<keyword evidence="1" id="KW-0472">Membrane</keyword>
<gene>
    <name evidence="2" type="ORF">SAMN02982922_5675</name>
</gene>
<keyword evidence="3" id="KW-1185">Reference proteome</keyword>
<keyword evidence="1" id="KW-1133">Transmembrane helix</keyword>
<keyword evidence="1" id="KW-0812">Transmembrane</keyword>
<feature type="transmembrane region" description="Helical" evidence="1">
    <location>
        <begin position="33"/>
        <end position="53"/>
    </location>
</feature>
<accession>A0A1X7PXJ6</accession>
<evidence type="ECO:0000313" key="2">
    <source>
        <dbReference type="EMBL" id="SMH57057.1"/>
    </source>
</evidence>
<evidence type="ECO:0000313" key="3">
    <source>
        <dbReference type="Proteomes" id="UP000193083"/>
    </source>
</evidence>
<evidence type="ECO:0000256" key="1">
    <source>
        <dbReference type="SAM" id="Phobius"/>
    </source>
</evidence>
<proteinExistence type="predicted"/>
<name>A0A1X7PXJ6_9HYPH</name>
<dbReference type="Proteomes" id="UP000193083">
    <property type="component" value="Unassembled WGS sequence"/>
</dbReference>
<organism evidence="2 3">
    <name type="scientific">Mesorhizobium australicum</name>
    <dbReference type="NCBI Taxonomy" id="536018"/>
    <lineage>
        <taxon>Bacteria</taxon>
        <taxon>Pseudomonadati</taxon>
        <taxon>Pseudomonadota</taxon>
        <taxon>Alphaproteobacteria</taxon>
        <taxon>Hyphomicrobiales</taxon>
        <taxon>Phyllobacteriaceae</taxon>
        <taxon>Mesorhizobium</taxon>
    </lineage>
</organism>
<feature type="transmembrane region" description="Helical" evidence="1">
    <location>
        <begin position="96"/>
        <end position="112"/>
    </location>
</feature>
<dbReference type="EMBL" id="FXBL01000004">
    <property type="protein sequence ID" value="SMH57057.1"/>
    <property type="molecule type" value="Genomic_DNA"/>
</dbReference>
<dbReference type="AlphaFoldDB" id="A0A1X7PXJ6"/>
<sequence>MIDYMIAGICLAIGLGFLIAAAYIFVAERYGPLYTAVGFGLGFIALAGVALIVHRIVSGIQAKRRAEEARAAQLQALAGATAFAILPALLKGRGGLLSLLTPVAAMAAYAIYKENSDRDEDPDA</sequence>
<feature type="transmembrane region" description="Helical" evidence="1">
    <location>
        <begin position="74"/>
        <end position="90"/>
    </location>
</feature>